<keyword evidence="5 9" id="KW-1003">Cell membrane</keyword>
<feature type="transmembrane region" description="Helical" evidence="9">
    <location>
        <begin position="90"/>
        <end position="115"/>
    </location>
</feature>
<keyword evidence="7 9" id="KW-1133">Transmembrane helix</keyword>
<dbReference type="SUPFAM" id="SSF161098">
    <property type="entry name" value="MetI-like"/>
    <property type="match status" value="1"/>
</dbReference>
<proteinExistence type="inferred from homology"/>
<evidence type="ECO:0000256" key="3">
    <source>
        <dbReference type="ARBA" id="ARBA00007069"/>
    </source>
</evidence>
<dbReference type="PANTHER" id="PTHR43470">
    <property type="entry name" value="PHOSPHATE TRANSPORT SYSTEM PERMEASE PROTEIN PSTA-RELATED"/>
    <property type="match status" value="1"/>
</dbReference>
<dbReference type="InterPro" id="IPR035906">
    <property type="entry name" value="MetI-like_sf"/>
</dbReference>
<feature type="transmembrane region" description="Helical" evidence="9">
    <location>
        <begin position="32"/>
        <end position="54"/>
    </location>
</feature>
<evidence type="ECO:0000256" key="9">
    <source>
        <dbReference type="RuleBase" id="RU363043"/>
    </source>
</evidence>
<name>R4YZM0_9ACTN</name>
<keyword evidence="4" id="KW-0813">Transport</keyword>
<dbReference type="AlphaFoldDB" id="R4YZM0"/>
<dbReference type="Gene3D" id="1.10.3720.10">
    <property type="entry name" value="MetI-like"/>
    <property type="match status" value="1"/>
</dbReference>
<evidence type="ECO:0000313" key="12">
    <source>
        <dbReference type="Proteomes" id="UP000018291"/>
    </source>
</evidence>
<dbReference type="HOGENOM" id="CLU_033621_2_1_11"/>
<comment type="caution">
    <text evidence="11">The sequence shown here is derived from an EMBL/GenBank/DDBJ whole genome shotgun (WGS) entry which is preliminary data.</text>
</comment>
<dbReference type="PROSITE" id="PS50928">
    <property type="entry name" value="ABC_TM1"/>
    <property type="match status" value="1"/>
</dbReference>
<evidence type="ECO:0000256" key="5">
    <source>
        <dbReference type="ARBA" id="ARBA00022475"/>
    </source>
</evidence>
<dbReference type="GO" id="GO:0005886">
    <property type="term" value="C:plasma membrane"/>
    <property type="evidence" value="ECO:0007669"/>
    <property type="project" value="UniProtKB-SubCell"/>
</dbReference>
<feature type="transmembrane region" description="Helical" evidence="9">
    <location>
        <begin position="171"/>
        <end position="194"/>
    </location>
</feature>
<comment type="subcellular location">
    <subcellularLocation>
        <location evidence="2 9">Cell membrane</location>
        <topology evidence="2 9">Multi-pass membrane protein</topology>
    </subcellularLocation>
</comment>
<evidence type="ECO:0000256" key="7">
    <source>
        <dbReference type="ARBA" id="ARBA00022989"/>
    </source>
</evidence>
<dbReference type="NCBIfam" id="TIGR00974">
    <property type="entry name" value="3a0107s02c"/>
    <property type="match status" value="1"/>
</dbReference>
<evidence type="ECO:0000256" key="4">
    <source>
        <dbReference type="ARBA" id="ARBA00022448"/>
    </source>
</evidence>
<gene>
    <name evidence="11" type="ORF">BN381_30046</name>
</gene>
<evidence type="ECO:0000256" key="2">
    <source>
        <dbReference type="ARBA" id="ARBA00004651"/>
    </source>
</evidence>
<dbReference type="RefSeq" id="WP_012227063.1">
    <property type="nucleotide sequence ID" value="NZ_HG422565.1"/>
</dbReference>
<feature type="transmembrane region" description="Helical" evidence="9">
    <location>
        <begin position="242"/>
        <end position="262"/>
    </location>
</feature>
<dbReference type="PANTHER" id="PTHR43470:SF5">
    <property type="entry name" value="PHOSPHATE TRANSPORT SYSTEM PERMEASE PROTEIN PSTA"/>
    <property type="match status" value="1"/>
</dbReference>
<dbReference type="OrthoDB" id="9775069at2"/>
<evidence type="ECO:0000313" key="11">
    <source>
        <dbReference type="EMBL" id="CCM63850.1"/>
    </source>
</evidence>
<protein>
    <recommendedName>
        <fullName evidence="9">Phosphate transport system permease protein PstA</fullName>
    </recommendedName>
</protein>
<dbReference type="InterPro" id="IPR000515">
    <property type="entry name" value="MetI-like"/>
</dbReference>
<evidence type="ECO:0000256" key="8">
    <source>
        <dbReference type="ARBA" id="ARBA00023136"/>
    </source>
</evidence>
<dbReference type="STRING" id="1229780.BN381_30046"/>
<feature type="domain" description="ABC transmembrane type-1" evidence="10">
    <location>
        <begin position="90"/>
        <end position="313"/>
    </location>
</feature>
<accession>R4YZM0</accession>
<organism evidence="11 12">
    <name type="scientific">Candidatus Neomicrothrix parvicella RN1</name>
    <dbReference type="NCBI Taxonomy" id="1229780"/>
    <lineage>
        <taxon>Bacteria</taxon>
        <taxon>Bacillati</taxon>
        <taxon>Actinomycetota</taxon>
        <taxon>Acidimicrobiia</taxon>
        <taxon>Acidimicrobiales</taxon>
        <taxon>Microthrixaceae</taxon>
        <taxon>Candidatus Neomicrothrix</taxon>
    </lineage>
</organism>
<evidence type="ECO:0000256" key="6">
    <source>
        <dbReference type="ARBA" id="ARBA00022692"/>
    </source>
</evidence>
<feature type="transmembrane region" description="Helical" evidence="9">
    <location>
        <begin position="294"/>
        <end position="317"/>
    </location>
</feature>
<dbReference type="GO" id="GO:0005315">
    <property type="term" value="F:phosphate transmembrane transporter activity"/>
    <property type="evidence" value="ECO:0007669"/>
    <property type="project" value="InterPro"/>
</dbReference>
<keyword evidence="6 9" id="KW-0812">Transmembrane</keyword>
<dbReference type="eggNOG" id="COG0581">
    <property type="taxonomic scope" value="Bacteria"/>
</dbReference>
<feature type="transmembrane region" description="Helical" evidence="9">
    <location>
        <begin position="127"/>
        <end position="151"/>
    </location>
</feature>
<evidence type="ECO:0000256" key="1">
    <source>
        <dbReference type="ARBA" id="ARBA00003510"/>
    </source>
</evidence>
<dbReference type="InterPro" id="IPR005672">
    <property type="entry name" value="Phosphate_PstA"/>
</dbReference>
<keyword evidence="12" id="KW-1185">Reference proteome</keyword>
<comment type="function">
    <text evidence="1">Part of the binding-protein-dependent transport system for phosphate; probably responsible for the translocation of the substrate across the membrane.</text>
</comment>
<dbReference type="GO" id="GO:0035435">
    <property type="term" value="P:phosphate ion transmembrane transport"/>
    <property type="evidence" value="ECO:0007669"/>
    <property type="project" value="InterPro"/>
</dbReference>
<reference evidence="11 12" key="1">
    <citation type="journal article" date="2013" name="ISME J.">
        <title>Metabolic model for the filamentous 'Candidatus Microthrix parvicella' based on genomic and metagenomic analyses.</title>
        <authorList>
            <person name="Jon McIlroy S."/>
            <person name="Kristiansen R."/>
            <person name="Albertsen M."/>
            <person name="Michael Karst S."/>
            <person name="Rossetti S."/>
            <person name="Lund Nielsen J."/>
            <person name="Tandoi V."/>
            <person name="James Seviour R."/>
            <person name="Nielsen P.H."/>
        </authorList>
    </citation>
    <scope>NUCLEOTIDE SEQUENCE [LARGE SCALE GENOMIC DNA]</scope>
    <source>
        <strain evidence="11 12">RN1</strain>
    </source>
</reference>
<dbReference type="Pfam" id="PF00528">
    <property type="entry name" value="BPD_transp_1"/>
    <property type="match status" value="1"/>
</dbReference>
<keyword evidence="8 9" id="KW-0472">Membrane</keyword>
<comment type="similarity">
    <text evidence="3 9">Belongs to the binding-protein-dependent transport system permease family. CysTW subfamily.</text>
</comment>
<dbReference type="Proteomes" id="UP000018291">
    <property type="component" value="Unassembled WGS sequence"/>
</dbReference>
<dbReference type="EMBL" id="CANL01000023">
    <property type="protein sequence ID" value="CCM63850.1"/>
    <property type="molecule type" value="Genomic_DNA"/>
</dbReference>
<evidence type="ECO:0000259" key="10">
    <source>
        <dbReference type="PROSITE" id="PS50928"/>
    </source>
</evidence>
<sequence length="326" mass="34642">MTIAFSRRRQREATVDAVRQAITRGKVDTAGLVFKGLVTGCLLIIMGLLIWLFADVAIESKPYVSNRGFLGFLGGTLSSEPATYGVSQGIIGSVWILIFVALLTFPVGVAAGIYLEEYARDTRFTRMVNLIIRNLAGVPSVVYGILGLAVFKELLGGAGSSDAAWWQFTGGPTLISAGLTMAILVMPIVIITSAEAIRAVPKSLREAGFGVGATHSEVIRSHVLPYAAPGILTGTVLSFSRAIGEAAPLLMVGAITGLLPTYDNVPDQLTGNFTALPMLIYGTLKRPESQGWPAVTATVIVVLMVVLLIANAGSILARNHFERKRQ</sequence>
<dbReference type="CDD" id="cd06261">
    <property type="entry name" value="TM_PBP2"/>
    <property type="match status" value="1"/>
</dbReference>